<sequence>WLKLIHLKSINYNLKQTFCPIFGLKPYLSKPESTYFAKAKGISNYPTIHEGDILIIRADLSVDDGDLGVVSFNNSKYTTKRLDLKNKKLVPDNPDFPEIIVSEEDIVIVMGRVFAIVREDLTKKIF</sequence>
<dbReference type="SUPFAM" id="SSF51306">
    <property type="entry name" value="LexA/Signal peptidase"/>
    <property type="match status" value="1"/>
</dbReference>
<comment type="caution">
    <text evidence="2">The sequence shown here is derived from an EMBL/GenBank/DDBJ whole genome shotgun (WGS) entry which is preliminary data.</text>
</comment>
<accession>A0ABT2INX1</accession>
<proteinExistence type="predicted"/>
<dbReference type="EMBL" id="JANZQH010000018">
    <property type="protein sequence ID" value="MCT2410063.1"/>
    <property type="molecule type" value="Genomic_DNA"/>
</dbReference>
<dbReference type="CDD" id="cd06529">
    <property type="entry name" value="S24_LexA-like"/>
    <property type="match status" value="1"/>
</dbReference>
<dbReference type="Proteomes" id="UP001142057">
    <property type="component" value="Unassembled WGS sequence"/>
</dbReference>
<name>A0ABT2INX1_9FLAO</name>
<dbReference type="RefSeq" id="WP_259831795.1">
    <property type="nucleotide sequence ID" value="NZ_JANZQH010000018.1"/>
</dbReference>
<protein>
    <submittedName>
        <fullName evidence="2">S24 family peptidase</fullName>
    </submittedName>
</protein>
<feature type="domain" description="Peptidase S24/S26A/S26B/S26C" evidence="1">
    <location>
        <begin position="27"/>
        <end position="114"/>
    </location>
</feature>
<gene>
    <name evidence="2" type="ORF">NZD88_21105</name>
</gene>
<dbReference type="Pfam" id="PF00717">
    <property type="entry name" value="Peptidase_S24"/>
    <property type="match status" value="1"/>
</dbReference>
<dbReference type="InterPro" id="IPR036286">
    <property type="entry name" value="LexA/Signal_pep-like_sf"/>
</dbReference>
<keyword evidence="3" id="KW-1185">Reference proteome</keyword>
<dbReference type="InterPro" id="IPR015927">
    <property type="entry name" value="Peptidase_S24_S26A/B/C"/>
</dbReference>
<evidence type="ECO:0000313" key="2">
    <source>
        <dbReference type="EMBL" id="MCT2410063.1"/>
    </source>
</evidence>
<feature type="non-terminal residue" evidence="2">
    <location>
        <position position="1"/>
    </location>
</feature>
<evidence type="ECO:0000259" key="1">
    <source>
        <dbReference type="Pfam" id="PF00717"/>
    </source>
</evidence>
<organism evidence="2 3">
    <name type="scientific">Chryseobacterium pyrolae</name>
    <dbReference type="NCBI Taxonomy" id="2987481"/>
    <lineage>
        <taxon>Bacteria</taxon>
        <taxon>Pseudomonadati</taxon>
        <taxon>Bacteroidota</taxon>
        <taxon>Flavobacteriia</taxon>
        <taxon>Flavobacteriales</taxon>
        <taxon>Weeksellaceae</taxon>
        <taxon>Chryseobacterium group</taxon>
        <taxon>Chryseobacterium</taxon>
    </lineage>
</organism>
<dbReference type="Gene3D" id="2.10.109.10">
    <property type="entry name" value="Umud Fragment, subunit A"/>
    <property type="match status" value="1"/>
</dbReference>
<reference evidence="2" key="1">
    <citation type="submission" date="2022-08" db="EMBL/GenBank/DDBJ databases">
        <title>Chryseobacterium antibioticum,isolated from the rhizosphere soil of Pyrola in Tibet.</title>
        <authorList>
            <person name="Kan Y."/>
        </authorList>
    </citation>
    <scope>NUCLEOTIDE SEQUENCE</scope>
    <source>
        <strain evidence="2">Pc2-12</strain>
    </source>
</reference>
<dbReference type="InterPro" id="IPR039418">
    <property type="entry name" value="LexA-like"/>
</dbReference>
<evidence type="ECO:0000313" key="3">
    <source>
        <dbReference type="Proteomes" id="UP001142057"/>
    </source>
</evidence>